<dbReference type="NCBIfam" id="TIGR02611">
    <property type="entry name" value="TIGR02611 family protein"/>
    <property type="match status" value="1"/>
</dbReference>
<dbReference type="Pfam" id="PF09656">
    <property type="entry name" value="PGPGW"/>
    <property type="match status" value="1"/>
</dbReference>
<keyword evidence="1" id="KW-0812">Transmembrane</keyword>
<reference evidence="2 3" key="1">
    <citation type="journal article" date="2022" name="BMC Genomics">
        <title>Comparative genome analysis of mycobacteria focusing on tRNA and non-coding RNA.</title>
        <authorList>
            <person name="Behra P.R.K."/>
            <person name="Pettersson B.M.F."/>
            <person name="Ramesh M."/>
            <person name="Das S."/>
            <person name="Dasgupta S."/>
            <person name="Kirsebom L.A."/>
        </authorList>
    </citation>
    <scope>NUCLEOTIDE SEQUENCE [LARGE SCALE GENOMIC DNA]</scope>
    <source>
        <strain evidence="2 3">DSM 44078</strain>
    </source>
</reference>
<proteinExistence type="predicted"/>
<feature type="transmembrane region" description="Helical" evidence="1">
    <location>
        <begin position="27"/>
        <end position="48"/>
    </location>
</feature>
<feature type="transmembrane region" description="Helical" evidence="1">
    <location>
        <begin position="99"/>
        <end position="126"/>
    </location>
</feature>
<evidence type="ECO:0000256" key="1">
    <source>
        <dbReference type="SAM" id="Phobius"/>
    </source>
</evidence>
<accession>A0ABT3CH30</accession>
<gene>
    <name evidence="2" type="ORF">H7J73_22410</name>
</gene>
<dbReference type="RefSeq" id="WP_264069956.1">
    <property type="nucleotide sequence ID" value="NZ_JACKTY010000035.1"/>
</dbReference>
<dbReference type="InterPro" id="IPR013434">
    <property type="entry name" value="CHP02611"/>
</dbReference>
<dbReference type="InterPro" id="IPR019099">
    <property type="entry name" value="Uncharacterised_PGPGW_TM"/>
</dbReference>
<evidence type="ECO:0000313" key="3">
    <source>
        <dbReference type="Proteomes" id="UP001526201"/>
    </source>
</evidence>
<feature type="transmembrane region" description="Helical" evidence="1">
    <location>
        <begin position="54"/>
        <end position="72"/>
    </location>
</feature>
<organism evidence="2 3">
    <name type="scientific">Mycolicibacterium komossense</name>
    <dbReference type="NCBI Taxonomy" id="1779"/>
    <lineage>
        <taxon>Bacteria</taxon>
        <taxon>Bacillati</taxon>
        <taxon>Actinomycetota</taxon>
        <taxon>Actinomycetes</taxon>
        <taxon>Mycobacteriales</taxon>
        <taxon>Mycobacteriaceae</taxon>
        <taxon>Mycolicibacterium</taxon>
    </lineage>
</organism>
<protein>
    <submittedName>
        <fullName evidence="2">TIGR02611 family protein</fullName>
    </submittedName>
</protein>
<keyword evidence="3" id="KW-1185">Reference proteome</keyword>
<comment type="caution">
    <text evidence="2">The sequence shown here is derived from an EMBL/GenBank/DDBJ whole genome shotgun (WGS) entry which is preliminary data.</text>
</comment>
<keyword evidence="1" id="KW-1133">Transmembrane helix</keyword>
<name>A0ABT3CH30_9MYCO</name>
<evidence type="ECO:0000313" key="2">
    <source>
        <dbReference type="EMBL" id="MCV7228773.1"/>
    </source>
</evidence>
<keyword evidence="1" id="KW-0472">Membrane</keyword>
<dbReference type="EMBL" id="JACKTY010000035">
    <property type="protein sequence ID" value="MCV7228773.1"/>
    <property type="molecule type" value="Genomic_DNA"/>
</dbReference>
<sequence>MKERFKAVPRKWGRWRHGLRHRRFADLGYRVAVGVVGLLVLAVGIVAIPYPGPGWAIVFVGLGILATEFEWARRLLAYVRKHYDAVMAWFGRQGRWVQALGVAVTAAVVVATLWVFGALGWVAALIGVDWPWLKSPLAASGS</sequence>
<dbReference type="Proteomes" id="UP001526201">
    <property type="component" value="Unassembled WGS sequence"/>
</dbReference>